<dbReference type="AlphaFoldDB" id="A0A0D2GSY6"/>
<keyword evidence="3" id="KW-1185">Reference proteome</keyword>
<feature type="compositionally biased region" description="Basic residues" evidence="1">
    <location>
        <begin position="1"/>
        <end position="10"/>
    </location>
</feature>
<dbReference type="Proteomes" id="UP000053029">
    <property type="component" value="Unassembled WGS sequence"/>
</dbReference>
<sequence>MSGAARKRGAGRATRGQQPAETSSRRGDRLQVPGGGFDGPASRGSASQSGPGSAGRGAASTAPSVASGAGSPSVSQGGPEEQSQPRRSSQSGGAPPQTQGTVLRGDPAQDRPSRFTDQMRNVDLPASFYNIDQLSVGLFRSAVQCHLPF</sequence>
<evidence type="ECO:0000256" key="1">
    <source>
        <dbReference type="SAM" id="MobiDB-lite"/>
    </source>
</evidence>
<organism evidence="2 3">
    <name type="scientific">Fonsecaea pedrosoi CBS 271.37</name>
    <dbReference type="NCBI Taxonomy" id="1442368"/>
    <lineage>
        <taxon>Eukaryota</taxon>
        <taxon>Fungi</taxon>
        <taxon>Dikarya</taxon>
        <taxon>Ascomycota</taxon>
        <taxon>Pezizomycotina</taxon>
        <taxon>Eurotiomycetes</taxon>
        <taxon>Chaetothyriomycetidae</taxon>
        <taxon>Chaetothyriales</taxon>
        <taxon>Herpotrichiellaceae</taxon>
        <taxon>Fonsecaea</taxon>
    </lineage>
</organism>
<dbReference type="VEuPathDB" id="FungiDB:Z517_10256"/>
<name>A0A0D2GSY6_9EURO</name>
<protein>
    <submittedName>
        <fullName evidence="2">Uncharacterized protein</fullName>
    </submittedName>
</protein>
<accession>A0A0D2GSY6</accession>
<reference evidence="2 3" key="1">
    <citation type="submission" date="2015-01" db="EMBL/GenBank/DDBJ databases">
        <title>The Genome Sequence of Fonsecaea pedrosoi CBS 271.37.</title>
        <authorList>
            <consortium name="The Broad Institute Genomics Platform"/>
            <person name="Cuomo C."/>
            <person name="de Hoog S."/>
            <person name="Gorbushina A."/>
            <person name="Stielow B."/>
            <person name="Teixiera M."/>
            <person name="Abouelleil A."/>
            <person name="Chapman S.B."/>
            <person name="Priest M."/>
            <person name="Young S.K."/>
            <person name="Wortman J."/>
            <person name="Nusbaum C."/>
            <person name="Birren B."/>
        </authorList>
    </citation>
    <scope>NUCLEOTIDE SEQUENCE [LARGE SCALE GENOMIC DNA]</scope>
    <source>
        <strain evidence="2 3">CBS 271.37</strain>
    </source>
</reference>
<gene>
    <name evidence="2" type="ORF">Z517_10256</name>
</gene>
<dbReference type="HOGENOM" id="CLU_099908_0_0_1"/>
<proteinExistence type="predicted"/>
<dbReference type="EMBL" id="KN846975">
    <property type="protein sequence ID" value="KIW75514.1"/>
    <property type="molecule type" value="Genomic_DNA"/>
</dbReference>
<feature type="region of interest" description="Disordered" evidence="1">
    <location>
        <begin position="1"/>
        <end position="120"/>
    </location>
</feature>
<dbReference type="OrthoDB" id="4161706at2759"/>
<evidence type="ECO:0000313" key="2">
    <source>
        <dbReference type="EMBL" id="KIW75514.1"/>
    </source>
</evidence>
<dbReference type="GeneID" id="25309746"/>
<dbReference type="STRING" id="1442368.A0A0D2GSY6"/>
<evidence type="ECO:0000313" key="3">
    <source>
        <dbReference type="Proteomes" id="UP000053029"/>
    </source>
</evidence>
<dbReference type="RefSeq" id="XP_013279322.1">
    <property type="nucleotide sequence ID" value="XM_013423868.1"/>
</dbReference>
<feature type="compositionally biased region" description="Low complexity" evidence="1">
    <location>
        <begin position="39"/>
        <end position="93"/>
    </location>
</feature>